<dbReference type="PANTHER" id="PTHR38599:SF1">
    <property type="entry name" value="CUPIN DOMAIN PROTEIN (AFU_ORTHOLOGUE AFUA_3G13620)"/>
    <property type="match status" value="1"/>
</dbReference>
<dbReference type="EMBL" id="WUEY01000014">
    <property type="protein sequence ID" value="NEI72784.1"/>
    <property type="molecule type" value="Genomic_DNA"/>
</dbReference>
<dbReference type="Gene3D" id="2.60.120.10">
    <property type="entry name" value="Jelly Rolls"/>
    <property type="match status" value="1"/>
</dbReference>
<dbReference type="SUPFAM" id="SSF51182">
    <property type="entry name" value="RmlC-like cupins"/>
    <property type="match status" value="1"/>
</dbReference>
<evidence type="ECO:0000313" key="3">
    <source>
        <dbReference type="EMBL" id="NEI72784.1"/>
    </source>
</evidence>
<dbReference type="CDD" id="cd02234">
    <property type="entry name" value="cupin_BLR7677-like"/>
    <property type="match status" value="1"/>
</dbReference>
<evidence type="ECO:0000256" key="1">
    <source>
        <dbReference type="SAM" id="SignalP"/>
    </source>
</evidence>
<evidence type="ECO:0000313" key="4">
    <source>
        <dbReference type="Proteomes" id="UP000483035"/>
    </source>
</evidence>
<gene>
    <name evidence="3" type="ORF">GR212_24795</name>
</gene>
<accession>A0A6L9UAZ7</accession>
<protein>
    <submittedName>
        <fullName evidence="3">Cupin domain-containing protein</fullName>
    </submittedName>
</protein>
<dbReference type="RefSeq" id="WP_163990551.1">
    <property type="nucleotide sequence ID" value="NZ_WUEY01000014.1"/>
</dbReference>
<dbReference type="InterPro" id="IPR011051">
    <property type="entry name" value="RmlC_Cupin_sf"/>
</dbReference>
<sequence length="138" mass="14800">MNVYKPLMACALVLALSIPAVAHDAVGEKVSQVFLEKIPNIPGKSLRAFVVDYAPGGTSPSHTHDKSAFIFAYVLDGEIRSQVDDGAVKIYKAGESWFEVPGAHHRISENASKTKPAKLLAVFVLNSDAGQPTIPDKN</sequence>
<organism evidence="3 4">
    <name type="scientific">Rhizobium lusitanum</name>
    <dbReference type="NCBI Taxonomy" id="293958"/>
    <lineage>
        <taxon>Bacteria</taxon>
        <taxon>Pseudomonadati</taxon>
        <taxon>Pseudomonadota</taxon>
        <taxon>Alphaproteobacteria</taxon>
        <taxon>Hyphomicrobiales</taxon>
        <taxon>Rhizobiaceae</taxon>
        <taxon>Rhizobium/Agrobacterium group</taxon>
        <taxon>Rhizobium</taxon>
    </lineage>
</organism>
<dbReference type="InterPro" id="IPR014710">
    <property type="entry name" value="RmlC-like_jellyroll"/>
</dbReference>
<feature type="domain" description="Cupin type-2" evidence="2">
    <location>
        <begin position="50"/>
        <end position="123"/>
    </location>
</feature>
<evidence type="ECO:0000259" key="2">
    <source>
        <dbReference type="Pfam" id="PF07883"/>
    </source>
</evidence>
<feature type="signal peptide" evidence="1">
    <location>
        <begin position="1"/>
        <end position="22"/>
    </location>
</feature>
<dbReference type="InterPro" id="IPR013096">
    <property type="entry name" value="Cupin_2"/>
</dbReference>
<dbReference type="PANTHER" id="PTHR38599">
    <property type="entry name" value="CUPIN DOMAIN PROTEIN (AFU_ORTHOLOGUE AFUA_3G13620)"/>
    <property type="match status" value="1"/>
</dbReference>
<feature type="chain" id="PRO_5026861546" evidence="1">
    <location>
        <begin position="23"/>
        <end position="138"/>
    </location>
</feature>
<comment type="caution">
    <text evidence="3">The sequence shown here is derived from an EMBL/GenBank/DDBJ whole genome shotgun (WGS) entry which is preliminary data.</text>
</comment>
<dbReference type="AlphaFoldDB" id="A0A6L9UAZ7"/>
<dbReference type="Proteomes" id="UP000483035">
    <property type="component" value="Unassembled WGS sequence"/>
</dbReference>
<name>A0A6L9UAZ7_9HYPH</name>
<proteinExistence type="predicted"/>
<reference evidence="3 4" key="1">
    <citation type="submission" date="2019-12" db="EMBL/GenBank/DDBJ databases">
        <title>Rhizobium genotypes associated with high levels of biological nitrogen fixation by grain legumes in a temperate-maritime cropping system.</title>
        <authorList>
            <person name="Maluk M."/>
            <person name="Francesc Ferrando Molina F."/>
            <person name="Lopez Del Egido L."/>
            <person name="Lafos M."/>
            <person name="Langarica-Fuentes A."/>
            <person name="Gebre Yohannes G."/>
            <person name="Young M.W."/>
            <person name="Martin P."/>
            <person name="Gantlett R."/>
            <person name="Kenicer G."/>
            <person name="Hawes C."/>
            <person name="Begg G.S."/>
            <person name="Quilliam R.S."/>
            <person name="Squire G.R."/>
            <person name="Poole P.S."/>
            <person name="Young P.W."/>
            <person name="Iannetta P.M."/>
            <person name="James E.K."/>
        </authorList>
    </citation>
    <scope>NUCLEOTIDE SEQUENCE [LARGE SCALE GENOMIC DNA]</scope>
    <source>
        <strain evidence="3 4">JHI1118</strain>
    </source>
</reference>
<keyword evidence="1" id="KW-0732">Signal</keyword>
<dbReference type="Pfam" id="PF07883">
    <property type="entry name" value="Cupin_2"/>
    <property type="match status" value="1"/>
</dbReference>